<evidence type="ECO:0000313" key="2">
    <source>
        <dbReference type="Proteomes" id="UP000567179"/>
    </source>
</evidence>
<reference evidence="1 2" key="1">
    <citation type="journal article" date="2020" name="ISME J.">
        <title>Uncovering the hidden diversity of litter-decomposition mechanisms in mushroom-forming fungi.</title>
        <authorList>
            <person name="Floudas D."/>
            <person name="Bentzer J."/>
            <person name="Ahren D."/>
            <person name="Johansson T."/>
            <person name="Persson P."/>
            <person name="Tunlid A."/>
        </authorList>
    </citation>
    <scope>NUCLEOTIDE SEQUENCE [LARGE SCALE GENOMIC DNA]</scope>
    <source>
        <strain evidence="1 2">CBS 101986</strain>
    </source>
</reference>
<sequence length="627" mass="71703">MAADLFHGDLGRGMDYTLGLPPETLTEIFQWIYTISLGSSVYPPMNGKVVRDLCWPTSQVCRYWREVALASPILWAHLPCLNLIYRDEGALDEQSEALKVLIARARSHPLHVSVVFPTIWTYITDMDLESMVQAIDNLTRHSKRWQSLSINAAPDIVECLFQSTRGRLPRLEALTLDFLDGEEADVTIFMDTPKLKFVHITGSTPEGLLLLDTRALVRLQDDMAAIMRAVPPDHGFSLLTALELRDGDMSWDSIDQENYVFPVLKTLDYHHDRDDLPVGFMRFAITPALEELSIKTITVEDIIGELVEMCLRSGTIPLKKLCLRIRIVGCDIDGFANLLRLLPTLEILDMNIPRIKQIIELYVSQGSDVLVPRLRKCSFLFEGDDLVDELFDSALGLTLTRLASARCGPSPNESEGQHAVGMQLLLQTDRPGRTRRCRPGTGFDEEEYHYLAFQPTRLEPWFKPQYQFPPWPAQSDMPHNAYTQAGALIPTVLDRWSQPVDLDSFEYRRTLNLLEDVERNYKGTQVVQFLNANTNICMIALAYMLKKCLPADAQGNNPPYERVVRLMKRVKEDLMERLDDFHWIWETTPDADTIRYIPDQHEMREDRDKFANAVLGLSDDQWLLDDF</sequence>
<gene>
    <name evidence="1" type="ORF">D9619_011542</name>
</gene>
<organism evidence="1 2">
    <name type="scientific">Psilocybe cf. subviscida</name>
    <dbReference type="NCBI Taxonomy" id="2480587"/>
    <lineage>
        <taxon>Eukaryota</taxon>
        <taxon>Fungi</taxon>
        <taxon>Dikarya</taxon>
        <taxon>Basidiomycota</taxon>
        <taxon>Agaricomycotina</taxon>
        <taxon>Agaricomycetes</taxon>
        <taxon>Agaricomycetidae</taxon>
        <taxon>Agaricales</taxon>
        <taxon>Agaricineae</taxon>
        <taxon>Strophariaceae</taxon>
        <taxon>Psilocybe</taxon>
    </lineage>
</organism>
<dbReference type="EMBL" id="JAACJJ010000003">
    <property type="protein sequence ID" value="KAF5328785.1"/>
    <property type="molecule type" value="Genomic_DNA"/>
</dbReference>
<protein>
    <recommendedName>
        <fullName evidence="3">F-box domain-containing protein</fullName>
    </recommendedName>
</protein>
<keyword evidence="2" id="KW-1185">Reference proteome</keyword>
<dbReference type="OrthoDB" id="3365698at2759"/>
<dbReference type="AlphaFoldDB" id="A0A8H5BSX7"/>
<dbReference type="InterPro" id="IPR036047">
    <property type="entry name" value="F-box-like_dom_sf"/>
</dbReference>
<comment type="caution">
    <text evidence="1">The sequence shown here is derived from an EMBL/GenBank/DDBJ whole genome shotgun (WGS) entry which is preliminary data.</text>
</comment>
<name>A0A8H5BSX7_9AGAR</name>
<accession>A0A8H5BSX7</accession>
<evidence type="ECO:0000313" key="1">
    <source>
        <dbReference type="EMBL" id="KAF5328785.1"/>
    </source>
</evidence>
<proteinExistence type="predicted"/>
<evidence type="ECO:0008006" key="3">
    <source>
        <dbReference type="Google" id="ProtNLM"/>
    </source>
</evidence>
<dbReference type="Gene3D" id="1.20.1280.50">
    <property type="match status" value="1"/>
</dbReference>
<dbReference type="Proteomes" id="UP000567179">
    <property type="component" value="Unassembled WGS sequence"/>
</dbReference>
<dbReference type="SUPFAM" id="SSF81383">
    <property type="entry name" value="F-box domain"/>
    <property type="match status" value="1"/>
</dbReference>